<keyword evidence="11" id="KW-0464">Manganese</keyword>
<dbReference type="PANTHER" id="PTHR23092">
    <property type="entry name" value="POLY(A) RNA POLYMERASE"/>
    <property type="match status" value="1"/>
</dbReference>
<protein>
    <recommendedName>
        <fullName evidence="4">polynucleotide adenylyltransferase</fullName>
        <ecNumber evidence="4">2.7.7.19</ecNumber>
    </recommendedName>
</protein>
<proteinExistence type="inferred from homology"/>
<dbReference type="Proteomes" id="UP000196158">
    <property type="component" value="Unassembled WGS sequence"/>
</dbReference>
<dbReference type="Gene3D" id="1.10.1410.10">
    <property type="match status" value="1"/>
</dbReference>
<evidence type="ECO:0000256" key="13">
    <source>
        <dbReference type="ARBA" id="ARBA00048830"/>
    </source>
</evidence>
<evidence type="ECO:0000256" key="2">
    <source>
        <dbReference type="ARBA" id="ARBA00001946"/>
    </source>
</evidence>
<dbReference type="GO" id="GO:0071044">
    <property type="term" value="P:histone mRNA catabolic process"/>
    <property type="evidence" value="ECO:0007669"/>
    <property type="project" value="UniProtKB-ARBA"/>
</dbReference>
<feature type="region of interest" description="Disordered" evidence="14">
    <location>
        <begin position="565"/>
        <end position="623"/>
    </location>
</feature>
<comment type="similarity">
    <text evidence="3">Belongs to the DNA polymerase type-B-like family.</text>
</comment>
<dbReference type="GO" id="GO:0003729">
    <property type="term" value="F:mRNA binding"/>
    <property type="evidence" value="ECO:0007669"/>
    <property type="project" value="TreeGrafter"/>
</dbReference>
<evidence type="ECO:0000259" key="16">
    <source>
        <dbReference type="Pfam" id="PF22600"/>
    </source>
</evidence>
<evidence type="ECO:0000313" key="18">
    <source>
        <dbReference type="Proteomes" id="UP000196158"/>
    </source>
</evidence>
<dbReference type="GO" id="GO:0046872">
    <property type="term" value="F:metal ion binding"/>
    <property type="evidence" value="ECO:0007669"/>
    <property type="project" value="UniProtKB-KW"/>
</dbReference>
<dbReference type="GO" id="GO:0071036">
    <property type="term" value="P:nuclear polyadenylation-dependent snoRNA catabolic process"/>
    <property type="evidence" value="ECO:0007669"/>
    <property type="project" value="UniProtKB-ARBA"/>
</dbReference>
<dbReference type="GO" id="GO:0071037">
    <property type="term" value="P:nuclear polyadenylation-dependent snRNA catabolic process"/>
    <property type="evidence" value="ECO:0007669"/>
    <property type="project" value="UniProtKB-ARBA"/>
</dbReference>
<organism evidence="17 18">
    <name type="scientific">Maudiozyma saulgeensis</name>
    <dbReference type="NCBI Taxonomy" id="1789683"/>
    <lineage>
        <taxon>Eukaryota</taxon>
        <taxon>Fungi</taxon>
        <taxon>Dikarya</taxon>
        <taxon>Ascomycota</taxon>
        <taxon>Saccharomycotina</taxon>
        <taxon>Saccharomycetes</taxon>
        <taxon>Saccharomycetales</taxon>
        <taxon>Saccharomycetaceae</taxon>
        <taxon>Maudiozyma</taxon>
    </lineage>
</organism>
<dbReference type="GO" id="GO:0005730">
    <property type="term" value="C:nucleolus"/>
    <property type="evidence" value="ECO:0007669"/>
    <property type="project" value="TreeGrafter"/>
</dbReference>
<name>A0A1X7RA39_9SACH</name>
<dbReference type="InterPro" id="IPR045862">
    <property type="entry name" value="Trf4-like"/>
</dbReference>
<comment type="catalytic activity">
    <reaction evidence="13">
        <text>RNA(n) + ATP = RNA(n)-3'-adenine ribonucleotide + diphosphate</text>
        <dbReference type="Rhea" id="RHEA:11332"/>
        <dbReference type="Rhea" id="RHEA-COMP:14527"/>
        <dbReference type="Rhea" id="RHEA-COMP:17347"/>
        <dbReference type="ChEBI" id="CHEBI:30616"/>
        <dbReference type="ChEBI" id="CHEBI:33019"/>
        <dbReference type="ChEBI" id="CHEBI:140395"/>
        <dbReference type="ChEBI" id="CHEBI:173115"/>
        <dbReference type="EC" id="2.7.7.19"/>
    </reaction>
</comment>
<feature type="region of interest" description="Disordered" evidence="14">
    <location>
        <begin position="1"/>
        <end position="42"/>
    </location>
</feature>
<evidence type="ECO:0000313" key="17">
    <source>
        <dbReference type="EMBL" id="SMN22464.1"/>
    </source>
</evidence>
<feature type="compositionally biased region" description="Basic residues" evidence="14">
    <location>
        <begin position="592"/>
        <end position="608"/>
    </location>
</feature>
<dbReference type="GO" id="GO:0051301">
    <property type="term" value="P:cell division"/>
    <property type="evidence" value="ECO:0007669"/>
    <property type="project" value="UniProtKB-KW"/>
</dbReference>
<feature type="region of interest" description="Disordered" evidence="14">
    <location>
        <begin position="57"/>
        <end position="112"/>
    </location>
</feature>
<dbReference type="GO" id="GO:0071038">
    <property type="term" value="P:TRAMP-dependent tRNA surveillance pathway"/>
    <property type="evidence" value="ECO:0007669"/>
    <property type="project" value="UniProtKB-ARBA"/>
</dbReference>
<dbReference type="FunFam" id="3.30.460.10:FF:000006">
    <property type="entry name" value="non-canonical poly(A) RNA polymerase PAPD5"/>
    <property type="match status" value="1"/>
</dbReference>
<feature type="compositionally biased region" description="Polar residues" evidence="14">
    <location>
        <begin position="80"/>
        <end position="112"/>
    </location>
</feature>
<keyword evidence="5" id="KW-0132">Cell division</keyword>
<keyword evidence="8" id="KW-0479">Metal-binding</keyword>
<keyword evidence="18" id="KW-1185">Reference proteome</keyword>
<dbReference type="STRING" id="1789683.A0A1X7RA39"/>
<dbReference type="GO" id="GO:0043634">
    <property type="term" value="P:polyadenylation-dependent ncRNA catabolic process"/>
    <property type="evidence" value="ECO:0007669"/>
    <property type="project" value="TreeGrafter"/>
</dbReference>
<reference evidence="17 18" key="1">
    <citation type="submission" date="2017-04" db="EMBL/GenBank/DDBJ databases">
        <authorList>
            <person name="Afonso C.L."/>
            <person name="Miller P.J."/>
            <person name="Scott M.A."/>
            <person name="Spackman E."/>
            <person name="Goraichik I."/>
            <person name="Dimitrov K.M."/>
            <person name="Suarez D.L."/>
            <person name="Swayne D.E."/>
        </authorList>
    </citation>
    <scope>NUCLEOTIDE SEQUENCE [LARGE SCALE GENOMIC DNA]</scope>
</reference>
<sequence length="623" mass="69724">MSVINGSDDMERKTTSPTPQGLRINEIDNENDFVPLSDSDDEVTNVSLVPTAAEIEAETKAEALEEAEAYDDYDGHYDNPTESTTPVPVSISHPSTVSSAGSKNASPLQTTVDSVELEQPVAVSKVPENVPTISKVSNISKEESKIQVETTSNENNELTENNDFIAFSASESEDEGAVEKPHITTDDNQELEDEEAIMTDFPWIVNHDHSKQKEVADWLTLEIKDFVSYISPSKTEIESRNITIGKIRSSVKALWPDADLHVFGSYATDLYLPGSDIDCVINSKSGDKDNRNALYQLANHLSKDGLAIDVEVISKARVPIIKFVEPESRIHIDISFERTNGVDAAKLIRSWLDSTPGLRELVLIVKQFLHARKLNNVHTGGLGGFSIICLVFSFLHMHPRIVSREILAKDNLGVLLIDFFELYGKNFGYDDVAISVLNGEPSYLPKRSWKDLYPIRNSFSLAIQDPGDSTNNISRGSFNIRDIKKAFAGTFDMLTNQCFELNEVSLKGRSGKSILGSVIKYRGKQRNFKDERKLVVNKAIIENEEFHNKRSRDEMEDDYDVTATLDTKRKRKGKGKKKNSKMDENIDVSGPSKKKQKRKEKKSKKPKKRQVEESDDGYVPLDS</sequence>
<evidence type="ECO:0000256" key="3">
    <source>
        <dbReference type="ARBA" id="ARBA00008593"/>
    </source>
</evidence>
<dbReference type="FunFam" id="1.10.1410.10:FF:000003">
    <property type="entry name" value="non-canonical poly(A) RNA polymerase PAPD7"/>
    <property type="match status" value="1"/>
</dbReference>
<dbReference type="OrthoDB" id="273917at2759"/>
<comment type="cofactor">
    <cofactor evidence="1">
        <name>Mn(2+)</name>
        <dbReference type="ChEBI" id="CHEBI:29035"/>
    </cofactor>
</comment>
<evidence type="ECO:0000256" key="11">
    <source>
        <dbReference type="ARBA" id="ARBA00023211"/>
    </source>
</evidence>
<evidence type="ECO:0000256" key="9">
    <source>
        <dbReference type="ARBA" id="ARBA00022776"/>
    </source>
</evidence>
<dbReference type="GO" id="GO:0071051">
    <property type="term" value="P:poly(A)-dependent snoRNA 3'-end processing"/>
    <property type="evidence" value="ECO:0007669"/>
    <property type="project" value="UniProtKB-ARBA"/>
</dbReference>
<dbReference type="EC" id="2.7.7.19" evidence="4"/>
<dbReference type="GO" id="GO:0071035">
    <property type="term" value="P:nuclear polyadenylation-dependent rRNA catabolic process"/>
    <property type="evidence" value="ECO:0007669"/>
    <property type="project" value="UniProtKB-ARBA"/>
</dbReference>
<dbReference type="SUPFAM" id="SSF81631">
    <property type="entry name" value="PAP/OAS1 substrate-binding domain"/>
    <property type="match status" value="1"/>
</dbReference>
<dbReference type="AlphaFoldDB" id="A0A1X7RA39"/>
<dbReference type="InterPro" id="IPR002058">
    <property type="entry name" value="PAP_assoc"/>
</dbReference>
<keyword evidence="9" id="KW-0498">Mitosis</keyword>
<dbReference type="Pfam" id="PF03828">
    <property type="entry name" value="PAP_assoc"/>
    <property type="match status" value="1"/>
</dbReference>
<keyword evidence="12" id="KW-0131">Cell cycle</keyword>
<evidence type="ECO:0000256" key="14">
    <source>
        <dbReference type="SAM" id="MobiDB-lite"/>
    </source>
</evidence>
<feature type="domain" description="PAP-associated" evidence="15">
    <location>
        <begin position="411"/>
        <end position="471"/>
    </location>
</feature>
<evidence type="ECO:0000259" key="15">
    <source>
        <dbReference type="Pfam" id="PF03828"/>
    </source>
</evidence>
<keyword evidence="6" id="KW-0808">Transferase</keyword>
<evidence type="ECO:0000256" key="5">
    <source>
        <dbReference type="ARBA" id="ARBA00022618"/>
    </source>
</evidence>
<evidence type="ECO:0000256" key="6">
    <source>
        <dbReference type="ARBA" id="ARBA00022679"/>
    </source>
</evidence>
<evidence type="ECO:0000256" key="8">
    <source>
        <dbReference type="ARBA" id="ARBA00022723"/>
    </source>
</evidence>
<keyword evidence="10" id="KW-0460">Magnesium</keyword>
<keyword evidence="7" id="KW-0548">Nucleotidyltransferase</keyword>
<dbReference type="InterPro" id="IPR043519">
    <property type="entry name" value="NT_sf"/>
</dbReference>
<comment type="cofactor">
    <cofactor evidence="2">
        <name>Mg(2+)</name>
        <dbReference type="ChEBI" id="CHEBI:18420"/>
    </cofactor>
</comment>
<dbReference type="SUPFAM" id="SSF81301">
    <property type="entry name" value="Nucleotidyltransferase"/>
    <property type="match status" value="1"/>
</dbReference>
<dbReference type="InterPro" id="IPR054708">
    <property type="entry name" value="MTPAP-like_central"/>
</dbReference>
<accession>A0A1X7RA39</accession>
<evidence type="ECO:0000256" key="4">
    <source>
        <dbReference type="ARBA" id="ARBA00012388"/>
    </source>
</evidence>
<dbReference type="Gene3D" id="3.30.460.10">
    <property type="entry name" value="Beta Polymerase, domain 2"/>
    <property type="match status" value="1"/>
</dbReference>
<dbReference type="GO" id="GO:0071039">
    <property type="term" value="P:nuclear polyadenylation-dependent CUT catabolic process"/>
    <property type="evidence" value="ECO:0007669"/>
    <property type="project" value="UniProtKB-ARBA"/>
</dbReference>
<evidence type="ECO:0000256" key="1">
    <source>
        <dbReference type="ARBA" id="ARBA00001936"/>
    </source>
</evidence>
<feature type="domain" description="Poly(A) RNA polymerase mitochondrial-like central palm" evidence="16">
    <location>
        <begin position="220"/>
        <end position="351"/>
    </location>
</feature>
<dbReference type="Pfam" id="PF22600">
    <property type="entry name" value="MTPAP-like_central"/>
    <property type="match status" value="1"/>
</dbReference>
<feature type="compositionally biased region" description="Basic residues" evidence="14">
    <location>
        <begin position="568"/>
        <end position="579"/>
    </location>
</feature>
<evidence type="ECO:0000256" key="10">
    <source>
        <dbReference type="ARBA" id="ARBA00022842"/>
    </source>
</evidence>
<dbReference type="GO" id="GO:1990817">
    <property type="term" value="F:poly(A) RNA polymerase activity"/>
    <property type="evidence" value="ECO:0007669"/>
    <property type="project" value="UniProtKB-EC"/>
</dbReference>
<dbReference type="GO" id="GO:0031499">
    <property type="term" value="C:TRAMP complex"/>
    <property type="evidence" value="ECO:0007669"/>
    <property type="project" value="TreeGrafter"/>
</dbReference>
<dbReference type="EMBL" id="FXLY01000012">
    <property type="protein sequence ID" value="SMN22464.1"/>
    <property type="molecule type" value="Genomic_DNA"/>
</dbReference>
<dbReference type="PANTHER" id="PTHR23092:SF15">
    <property type="entry name" value="INACTIVE NON-CANONICAL POLY(A) RNA POLYMERASE PROTEIN TRF4-2-RELATED"/>
    <property type="match status" value="1"/>
</dbReference>
<gene>
    <name evidence="17" type="ORF">KASA_0G00528G</name>
</gene>
<evidence type="ECO:0000256" key="12">
    <source>
        <dbReference type="ARBA" id="ARBA00023306"/>
    </source>
</evidence>
<evidence type="ECO:0000256" key="7">
    <source>
        <dbReference type="ARBA" id="ARBA00022695"/>
    </source>
</evidence>
<dbReference type="GO" id="GO:0034475">
    <property type="term" value="P:U4 snRNA 3'-end processing"/>
    <property type="evidence" value="ECO:0007669"/>
    <property type="project" value="UniProtKB-ARBA"/>
</dbReference>
<dbReference type="GO" id="GO:0071042">
    <property type="term" value="P:nuclear polyadenylation-dependent mRNA catabolic process"/>
    <property type="evidence" value="ECO:0007669"/>
    <property type="project" value="UniProtKB-ARBA"/>
</dbReference>
<dbReference type="CDD" id="cd05402">
    <property type="entry name" value="NT_PAP_TUTase"/>
    <property type="match status" value="1"/>
</dbReference>